<organism evidence="2 3">
    <name type="scientific">Erysipelothrix piscisicarius</name>
    <dbReference type="NCBI Taxonomy" id="2485784"/>
    <lineage>
        <taxon>Bacteria</taxon>
        <taxon>Bacillati</taxon>
        <taxon>Bacillota</taxon>
        <taxon>Erysipelotrichia</taxon>
        <taxon>Erysipelotrichales</taxon>
        <taxon>Erysipelotrichaceae</taxon>
        <taxon>Erysipelothrix</taxon>
    </lineage>
</organism>
<dbReference type="PANTHER" id="PTHR32502">
    <property type="entry name" value="N-ACETYLGALACTOSAMINE PERMEASE II COMPONENT-RELATED"/>
    <property type="match status" value="1"/>
</dbReference>
<evidence type="ECO:0000256" key="1">
    <source>
        <dbReference type="SAM" id="Phobius"/>
    </source>
</evidence>
<dbReference type="KEGG" id="eri:EEI45_03655"/>
<proteinExistence type="predicted"/>
<dbReference type="InterPro" id="IPR004704">
    <property type="entry name" value="PTS_IID_man"/>
</dbReference>
<sequence>MNKIETTKEDKKLFREIFWYSFLLENSYNYERQQGLGFAVGMCPAIKRFYHTKEDRADALVRHMQIFNTTPHVVSAITGVATALEKEASQNPDFDKNTINSIKISLMGPFAGIGDSFFWGTIRIIATAIALPLSQQGNILGPILFLIAFNVPHMIVRYLGGVFGYKFGTTLMDSASESGIFAKITRAATIVGLMVIGGMSAQMVKLKTIVAFSFNETEFLLQQYIDQIFPLLLPLLYTLLMFHLLKNKKKSSMFLLLVTIAFGIIGSYIGLL</sequence>
<keyword evidence="1" id="KW-0472">Membrane</keyword>
<feature type="transmembrane region" description="Helical" evidence="1">
    <location>
        <begin position="224"/>
        <end position="245"/>
    </location>
</feature>
<feature type="transmembrane region" description="Helical" evidence="1">
    <location>
        <begin position="139"/>
        <end position="159"/>
    </location>
</feature>
<keyword evidence="1" id="KW-1133">Transmembrane helix</keyword>
<dbReference type="InterPro" id="IPR050303">
    <property type="entry name" value="GatZ_KbaZ_carbometab"/>
</dbReference>
<evidence type="ECO:0000313" key="3">
    <source>
        <dbReference type="Proteomes" id="UP000278804"/>
    </source>
</evidence>
<dbReference type="RefSeq" id="WP_125164183.1">
    <property type="nucleotide sequence ID" value="NZ_CP034234.1"/>
</dbReference>
<evidence type="ECO:0000313" key="2">
    <source>
        <dbReference type="EMBL" id="AZK43980.1"/>
    </source>
</evidence>
<gene>
    <name evidence="2" type="ORF">EEI45_03655</name>
</gene>
<dbReference type="PANTHER" id="PTHR32502:SF23">
    <property type="entry name" value="TRANSPORT PROTEIN, PTS SYSTEM"/>
    <property type="match status" value="1"/>
</dbReference>
<dbReference type="GO" id="GO:0005886">
    <property type="term" value="C:plasma membrane"/>
    <property type="evidence" value="ECO:0007669"/>
    <property type="project" value="TreeGrafter"/>
</dbReference>
<keyword evidence="3" id="KW-1185">Reference proteome</keyword>
<dbReference type="Pfam" id="PF03613">
    <property type="entry name" value="EIID-AGA"/>
    <property type="match status" value="1"/>
</dbReference>
<feature type="transmembrane region" description="Helical" evidence="1">
    <location>
        <begin position="110"/>
        <end position="133"/>
    </location>
</feature>
<dbReference type="PROSITE" id="PS51108">
    <property type="entry name" value="PTS_EIID"/>
    <property type="match status" value="1"/>
</dbReference>
<dbReference type="Proteomes" id="UP000278804">
    <property type="component" value="Chromosome"/>
</dbReference>
<dbReference type="GO" id="GO:0009401">
    <property type="term" value="P:phosphoenolpyruvate-dependent sugar phosphotransferase system"/>
    <property type="evidence" value="ECO:0007669"/>
    <property type="project" value="InterPro"/>
</dbReference>
<keyword evidence="1" id="KW-0812">Transmembrane</keyword>
<protein>
    <submittedName>
        <fullName evidence="2">PTS system mannose/fructose/sorbose family transporter subunit IID</fullName>
    </submittedName>
</protein>
<dbReference type="EMBL" id="CP034234">
    <property type="protein sequence ID" value="AZK43980.1"/>
    <property type="molecule type" value="Genomic_DNA"/>
</dbReference>
<feature type="transmembrane region" description="Helical" evidence="1">
    <location>
        <begin position="180"/>
        <end position="204"/>
    </location>
</feature>
<feature type="transmembrane region" description="Helical" evidence="1">
    <location>
        <begin position="252"/>
        <end position="271"/>
    </location>
</feature>
<name>A0A3Q8S7C4_9FIRM</name>
<accession>A0A3Q8S7C4</accession>
<dbReference type="AlphaFoldDB" id="A0A3Q8S7C4"/>
<reference evidence="2 3" key="1">
    <citation type="journal article" date="2020" name="Int. J. Syst. Evol. Microbiol.">
        <title>Description of Erysipelothrix piscisicarius sp. nov., an emergent fish pathogen, and assessment of virulence using a tiger barb (Puntigrus tetrazona) infection model.</title>
        <authorList>
            <person name="Pomaranski E.K."/>
            <person name="Griffin M.J."/>
            <person name="Camus A.C."/>
            <person name="Armwood A.R."/>
            <person name="Shelley J."/>
            <person name="Waldbieser G.C."/>
            <person name="LaFrentz B.R."/>
            <person name="Garcia J.C."/>
            <person name="Yanong R."/>
            <person name="Soto E."/>
        </authorList>
    </citation>
    <scope>NUCLEOTIDE SEQUENCE [LARGE SCALE GENOMIC DNA]</scope>
    <source>
        <strain evidence="2 3">15TAL0474</strain>
    </source>
</reference>